<dbReference type="Proteomes" id="UP000887572">
    <property type="component" value="Unplaced"/>
</dbReference>
<proteinExistence type="predicted"/>
<keyword evidence="1" id="KW-1133">Transmembrane helix</keyword>
<evidence type="ECO:0000256" key="2">
    <source>
        <dbReference type="SAM" id="SignalP"/>
    </source>
</evidence>
<evidence type="ECO:0000256" key="1">
    <source>
        <dbReference type="SAM" id="Phobius"/>
    </source>
</evidence>
<sequence length="184" mass="21064">MLSLKSDKSKCFEYLLFFILLTLSDQSVAENECQKDVSKSAQELLDSFSGINSGQIISQNIPKIFKNPILDDKNQKKVAKLMEHFIMGIDKFMAFLKAKNAFGDQHKDGHYANDLLRRRRRYNEVRERRLKKNGCAFLMMGVLASIACGAFYGPLWHQKSAIPALILCVVYLLSSLIELFIFCR</sequence>
<accession>A0A914HJT3</accession>
<keyword evidence="3" id="KW-1185">Reference proteome</keyword>
<feature type="transmembrane region" description="Helical" evidence="1">
    <location>
        <begin position="161"/>
        <end position="183"/>
    </location>
</feature>
<name>A0A914HJT3_GLORO</name>
<feature type="signal peptide" evidence="2">
    <location>
        <begin position="1"/>
        <end position="29"/>
    </location>
</feature>
<protein>
    <submittedName>
        <fullName evidence="4">Uncharacterized protein</fullName>
    </submittedName>
</protein>
<dbReference type="AlphaFoldDB" id="A0A914HJT3"/>
<keyword evidence="2" id="KW-0732">Signal</keyword>
<organism evidence="3 4">
    <name type="scientific">Globodera rostochiensis</name>
    <name type="common">Golden nematode worm</name>
    <name type="synonym">Heterodera rostochiensis</name>
    <dbReference type="NCBI Taxonomy" id="31243"/>
    <lineage>
        <taxon>Eukaryota</taxon>
        <taxon>Metazoa</taxon>
        <taxon>Ecdysozoa</taxon>
        <taxon>Nematoda</taxon>
        <taxon>Chromadorea</taxon>
        <taxon>Rhabditida</taxon>
        <taxon>Tylenchina</taxon>
        <taxon>Tylenchomorpha</taxon>
        <taxon>Tylenchoidea</taxon>
        <taxon>Heteroderidae</taxon>
        <taxon>Heteroderinae</taxon>
        <taxon>Globodera</taxon>
    </lineage>
</organism>
<evidence type="ECO:0000313" key="3">
    <source>
        <dbReference type="Proteomes" id="UP000887572"/>
    </source>
</evidence>
<keyword evidence="1" id="KW-0472">Membrane</keyword>
<evidence type="ECO:0000313" key="4">
    <source>
        <dbReference type="WBParaSite" id="Gr19_v10_g1728.t1"/>
    </source>
</evidence>
<keyword evidence="1" id="KW-0812">Transmembrane</keyword>
<reference evidence="4" key="1">
    <citation type="submission" date="2022-11" db="UniProtKB">
        <authorList>
            <consortium name="WormBaseParasite"/>
        </authorList>
    </citation>
    <scope>IDENTIFICATION</scope>
</reference>
<feature type="chain" id="PRO_5037846462" evidence="2">
    <location>
        <begin position="30"/>
        <end position="184"/>
    </location>
</feature>
<feature type="transmembrane region" description="Helical" evidence="1">
    <location>
        <begin position="135"/>
        <end position="155"/>
    </location>
</feature>
<dbReference type="WBParaSite" id="Gr19_v10_g1728.t1">
    <property type="protein sequence ID" value="Gr19_v10_g1728.t1"/>
    <property type="gene ID" value="Gr19_v10_g1728"/>
</dbReference>